<dbReference type="Gene3D" id="3.90.550.10">
    <property type="entry name" value="Spore Coat Polysaccharide Biosynthesis Protein SpsA, Chain A"/>
    <property type="match status" value="1"/>
</dbReference>
<evidence type="ECO:0000256" key="6">
    <source>
        <dbReference type="ARBA" id="ARBA00022989"/>
    </source>
</evidence>
<dbReference type="EMBL" id="WMIG01000020">
    <property type="protein sequence ID" value="MTH61787.1"/>
    <property type="molecule type" value="Genomic_DNA"/>
</dbReference>
<evidence type="ECO:0000256" key="3">
    <source>
        <dbReference type="ARBA" id="ARBA00022679"/>
    </source>
</evidence>
<proteinExistence type="predicted"/>
<evidence type="ECO:0000256" key="7">
    <source>
        <dbReference type="ARBA" id="ARBA00023136"/>
    </source>
</evidence>
<dbReference type="SUPFAM" id="SSF53448">
    <property type="entry name" value="Nucleotide-diphospho-sugar transferases"/>
    <property type="match status" value="1"/>
</dbReference>
<dbReference type="AlphaFoldDB" id="A0A844HTX7"/>
<dbReference type="FunFam" id="3.90.550.10:FF:000170">
    <property type="entry name" value="Dolichol-phosphate mannosyltransferase"/>
    <property type="match status" value="1"/>
</dbReference>
<comment type="caution">
    <text evidence="9">The sequence shown here is derived from an EMBL/GenBank/DDBJ whole genome shotgun (WGS) entry which is preliminary data.</text>
</comment>
<sequence>MTLRSLSVVIPCHNEEGAIAALIAETFAALSDLKLQIIVVDDGSEDNTAARVSELIETEPRLRLIRHALCSGQSAAIRSGVQAARHDWVATLDGDGQNPPDQIRALIARLASASAARVGLVQGQRLKRKDVASRQLASRLANALRNAVLHDGVTDSGCGLKLFRREAWLAMPFFDHIHRFTPALIRREGWEVLVCPVTHRARQAGRSNYSNLQRALVGAIDLLGVAWLIRRSGKPKAAPIQIESEAAFTLPSGALPDPVSHHQ</sequence>
<dbReference type="CDD" id="cd04179">
    <property type="entry name" value="DPM_DPG-synthase_like"/>
    <property type="match status" value="1"/>
</dbReference>
<keyword evidence="1" id="KW-1003">Cell membrane</keyword>
<dbReference type="Proteomes" id="UP000449846">
    <property type="component" value="Unassembled WGS sequence"/>
</dbReference>
<reference evidence="9 10" key="1">
    <citation type="submission" date="2019-11" db="EMBL/GenBank/DDBJ databases">
        <authorList>
            <person name="Dong K."/>
        </authorList>
    </citation>
    <scope>NUCLEOTIDE SEQUENCE [LARGE SCALE GENOMIC DNA]</scope>
    <source>
        <strain evidence="9 10">NBRC 112902</strain>
    </source>
</reference>
<dbReference type="GO" id="GO:0009103">
    <property type="term" value="P:lipopolysaccharide biosynthetic process"/>
    <property type="evidence" value="ECO:0007669"/>
    <property type="project" value="UniProtKB-KW"/>
</dbReference>
<evidence type="ECO:0000256" key="5">
    <source>
        <dbReference type="ARBA" id="ARBA00022985"/>
    </source>
</evidence>
<organism evidence="9 10">
    <name type="scientific">Paracoccus litorisediminis</name>
    <dbReference type="NCBI Taxonomy" id="2006130"/>
    <lineage>
        <taxon>Bacteria</taxon>
        <taxon>Pseudomonadati</taxon>
        <taxon>Pseudomonadota</taxon>
        <taxon>Alphaproteobacteria</taxon>
        <taxon>Rhodobacterales</taxon>
        <taxon>Paracoccaceae</taxon>
        <taxon>Paracoccus</taxon>
    </lineage>
</organism>
<gene>
    <name evidence="9" type="ORF">GL300_21525</name>
</gene>
<dbReference type="OrthoDB" id="9807795at2"/>
<dbReference type="InterPro" id="IPR050256">
    <property type="entry name" value="Glycosyltransferase_2"/>
</dbReference>
<dbReference type="InterPro" id="IPR001173">
    <property type="entry name" value="Glyco_trans_2-like"/>
</dbReference>
<evidence type="ECO:0000256" key="2">
    <source>
        <dbReference type="ARBA" id="ARBA00022676"/>
    </source>
</evidence>
<keyword evidence="4" id="KW-0812">Transmembrane</keyword>
<accession>A0A844HTX7</accession>
<evidence type="ECO:0000313" key="10">
    <source>
        <dbReference type="Proteomes" id="UP000449846"/>
    </source>
</evidence>
<dbReference type="InterPro" id="IPR029044">
    <property type="entry name" value="Nucleotide-diphossugar_trans"/>
</dbReference>
<evidence type="ECO:0000259" key="8">
    <source>
        <dbReference type="Pfam" id="PF00535"/>
    </source>
</evidence>
<feature type="domain" description="Glycosyltransferase 2-like" evidence="8">
    <location>
        <begin position="7"/>
        <end position="167"/>
    </location>
</feature>
<evidence type="ECO:0000313" key="9">
    <source>
        <dbReference type="EMBL" id="MTH61787.1"/>
    </source>
</evidence>
<keyword evidence="3 9" id="KW-0808">Transferase</keyword>
<keyword evidence="10" id="KW-1185">Reference proteome</keyword>
<dbReference type="Pfam" id="PF00535">
    <property type="entry name" value="Glycos_transf_2"/>
    <property type="match status" value="1"/>
</dbReference>
<keyword evidence="7" id="KW-0472">Membrane</keyword>
<dbReference type="GO" id="GO:0099621">
    <property type="term" value="F:undecaprenyl-phosphate 4-deoxy-4-formamido-L-arabinose transferase activity"/>
    <property type="evidence" value="ECO:0007669"/>
    <property type="project" value="TreeGrafter"/>
</dbReference>
<evidence type="ECO:0000256" key="4">
    <source>
        <dbReference type="ARBA" id="ARBA00022692"/>
    </source>
</evidence>
<protein>
    <submittedName>
        <fullName evidence="9">Glycosyltransferase</fullName>
    </submittedName>
</protein>
<dbReference type="RefSeq" id="WP_155041741.1">
    <property type="nucleotide sequence ID" value="NZ_JBHGCD010000023.1"/>
</dbReference>
<dbReference type="GO" id="GO:0005886">
    <property type="term" value="C:plasma membrane"/>
    <property type="evidence" value="ECO:0007669"/>
    <property type="project" value="TreeGrafter"/>
</dbReference>
<evidence type="ECO:0000256" key="1">
    <source>
        <dbReference type="ARBA" id="ARBA00022475"/>
    </source>
</evidence>
<dbReference type="PANTHER" id="PTHR48090">
    <property type="entry name" value="UNDECAPRENYL-PHOSPHATE 4-DEOXY-4-FORMAMIDO-L-ARABINOSE TRANSFERASE-RELATED"/>
    <property type="match status" value="1"/>
</dbReference>
<keyword evidence="5" id="KW-0448">Lipopolysaccharide biosynthesis</keyword>
<dbReference type="PANTHER" id="PTHR48090:SF3">
    <property type="entry name" value="UNDECAPRENYL-PHOSPHATE 4-DEOXY-4-FORMAMIDO-L-ARABINOSE TRANSFERASE"/>
    <property type="match status" value="1"/>
</dbReference>
<keyword evidence="6" id="KW-1133">Transmembrane helix</keyword>
<keyword evidence="2" id="KW-0328">Glycosyltransferase</keyword>
<name>A0A844HTX7_9RHOB</name>